<evidence type="ECO:0000256" key="2">
    <source>
        <dbReference type="ARBA" id="ARBA00022692"/>
    </source>
</evidence>
<dbReference type="GO" id="GO:0006691">
    <property type="term" value="P:leukotriene metabolic process"/>
    <property type="evidence" value="ECO:0007669"/>
    <property type="project" value="UniProtKB-ARBA"/>
</dbReference>
<feature type="transmembrane region" description="Helical" evidence="5">
    <location>
        <begin position="35"/>
        <end position="64"/>
    </location>
</feature>
<dbReference type="GO" id="GO:0016020">
    <property type="term" value="C:membrane"/>
    <property type="evidence" value="ECO:0007669"/>
    <property type="project" value="UniProtKB-SubCell"/>
</dbReference>
<evidence type="ECO:0000256" key="5">
    <source>
        <dbReference type="SAM" id="Phobius"/>
    </source>
</evidence>
<dbReference type="Pfam" id="PF01124">
    <property type="entry name" value="MAPEG"/>
    <property type="match status" value="1"/>
</dbReference>
<dbReference type="InterPro" id="IPR050997">
    <property type="entry name" value="MAPEG"/>
</dbReference>
<evidence type="ECO:0008006" key="8">
    <source>
        <dbReference type="Google" id="ProtNLM"/>
    </source>
</evidence>
<evidence type="ECO:0000256" key="3">
    <source>
        <dbReference type="ARBA" id="ARBA00022989"/>
    </source>
</evidence>
<keyword evidence="3 5" id="KW-1133">Transmembrane helix</keyword>
<dbReference type="SUPFAM" id="SSF161084">
    <property type="entry name" value="MAPEG domain-like"/>
    <property type="match status" value="1"/>
</dbReference>
<dbReference type="Proteomes" id="UP000785679">
    <property type="component" value="Unassembled WGS sequence"/>
</dbReference>
<dbReference type="Gene3D" id="1.20.120.550">
    <property type="entry name" value="Membrane associated eicosanoid/glutathione metabolism-like domain"/>
    <property type="match status" value="1"/>
</dbReference>
<evidence type="ECO:0000313" key="7">
    <source>
        <dbReference type="Proteomes" id="UP000785679"/>
    </source>
</evidence>
<dbReference type="GO" id="GO:0005783">
    <property type="term" value="C:endoplasmic reticulum"/>
    <property type="evidence" value="ECO:0007669"/>
    <property type="project" value="TreeGrafter"/>
</dbReference>
<evidence type="ECO:0000256" key="1">
    <source>
        <dbReference type="ARBA" id="ARBA00004141"/>
    </source>
</evidence>
<comment type="subcellular location">
    <subcellularLocation>
        <location evidence="1">Membrane</location>
        <topology evidence="1">Multi-pass membrane protein</topology>
    </subcellularLocation>
</comment>
<comment type="caution">
    <text evidence="6">The sequence shown here is derived from an EMBL/GenBank/DDBJ whole genome shotgun (WGS) entry which is preliminary data.</text>
</comment>
<dbReference type="GO" id="GO:0004364">
    <property type="term" value="F:glutathione transferase activity"/>
    <property type="evidence" value="ECO:0007669"/>
    <property type="project" value="TreeGrafter"/>
</dbReference>
<dbReference type="PANTHER" id="PTHR10250:SF26">
    <property type="entry name" value="GLUTATHIONE S-TRANSFERASE 3, MITOCHONDRIAL"/>
    <property type="match status" value="1"/>
</dbReference>
<organism evidence="6 7">
    <name type="scientific">Halteria grandinella</name>
    <dbReference type="NCBI Taxonomy" id="5974"/>
    <lineage>
        <taxon>Eukaryota</taxon>
        <taxon>Sar</taxon>
        <taxon>Alveolata</taxon>
        <taxon>Ciliophora</taxon>
        <taxon>Intramacronucleata</taxon>
        <taxon>Spirotrichea</taxon>
        <taxon>Stichotrichia</taxon>
        <taxon>Sporadotrichida</taxon>
        <taxon>Halteriidae</taxon>
        <taxon>Halteria</taxon>
    </lineage>
</organism>
<feature type="transmembrane region" description="Helical" evidence="5">
    <location>
        <begin position="76"/>
        <end position="98"/>
    </location>
</feature>
<keyword evidence="4 5" id="KW-0472">Membrane</keyword>
<evidence type="ECO:0000256" key="4">
    <source>
        <dbReference type="ARBA" id="ARBA00023136"/>
    </source>
</evidence>
<keyword evidence="2 5" id="KW-0812">Transmembrane</keyword>
<accession>A0A8J8NI02</accession>
<dbReference type="GO" id="GO:0005635">
    <property type="term" value="C:nuclear envelope"/>
    <property type="evidence" value="ECO:0007669"/>
    <property type="project" value="TreeGrafter"/>
</dbReference>
<dbReference type="InterPro" id="IPR023352">
    <property type="entry name" value="MAPEG-like_dom_sf"/>
</dbReference>
<dbReference type="AlphaFoldDB" id="A0A8J8NI02"/>
<name>A0A8J8NI02_HALGN</name>
<dbReference type="GO" id="GO:0004602">
    <property type="term" value="F:glutathione peroxidase activity"/>
    <property type="evidence" value="ECO:0007669"/>
    <property type="project" value="TreeGrafter"/>
</dbReference>
<evidence type="ECO:0000313" key="6">
    <source>
        <dbReference type="EMBL" id="TNV75447.1"/>
    </source>
</evidence>
<dbReference type="InterPro" id="IPR001129">
    <property type="entry name" value="Membr-assoc_MAPEG"/>
</dbReference>
<dbReference type="EMBL" id="RRYP01015574">
    <property type="protein sequence ID" value="TNV75447.1"/>
    <property type="molecule type" value="Genomic_DNA"/>
</dbReference>
<gene>
    <name evidence="6" type="ORF">FGO68_gene4867</name>
</gene>
<dbReference type="PANTHER" id="PTHR10250">
    <property type="entry name" value="MICROSOMAL GLUTATHIONE S-TRANSFERASE"/>
    <property type="match status" value="1"/>
</dbReference>
<keyword evidence="7" id="KW-1185">Reference proteome</keyword>
<protein>
    <recommendedName>
        <fullName evidence="8">MAPEG family protein</fullName>
    </recommendedName>
</protein>
<proteinExistence type="predicted"/>
<dbReference type="OrthoDB" id="312603at2759"/>
<reference evidence="6" key="1">
    <citation type="submission" date="2019-06" db="EMBL/GenBank/DDBJ databases">
        <authorList>
            <person name="Zheng W."/>
        </authorList>
    </citation>
    <scope>NUCLEOTIDE SEQUENCE</scope>
    <source>
        <strain evidence="6">QDHG01</strain>
    </source>
</reference>
<sequence>MGNGFYSQDLSYADWFIFNNFQRCHYNYMEQYTPVIIWILICMAYQPLAAGIMGFVYLIGRALYTYGYVDTANKRIYGALMMDLAYLGLFVLALVTVAKWGAGLTTTSEEIIQQ</sequence>